<accession>A0A8J6FDD2</accession>
<dbReference type="Proteomes" id="UP000770717">
    <property type="component" value="Unassembled WGS sequence"/>
</dbReference>
<evidence type="ECO:0000313" key="1">
    <source>
        <dbReference type="EMBL" id="KAG9484544.1"/>
    </source>
</evidence>
<organism evidence="1 2">
    <name type="scientific">Eleutherodactylus coqui</name>
    <name type="common">Puerto Rican coqui</name>
    <dbReference type="NCBI Taxonomy" id="57060"/>
    <lineage>
        <taxon>Eukaryota</taxon>
        <taxon>Metazoa</taxon>
        <taxon>Chordata</taxon>
        <taxon>Craniata</taxon>
        <taxon>Vertebrata</taxon>
        <taxon>Euteleostomi</taxon>
        <taxon>Amphibia</taxon>
        <taxon>Batrachia</taxon>
        <taxon>Anura</taxon>
        <taxon>Neobatrachia</taxon>
        <taxon>Hyloidea</taxon>
        <taxon>Eleutherodactylidae</taxon>
        <taxon>Eleutherodactylinae</taxon>
        <taxon>Eleutherodactylus</taxon>
        <taxon>Eleutherodactylus</taxon>
    </lineage>
</organism>
<keyword evidence="2" id="KW-1185">Reference proteome</keyword>
<name>A0A8J6FDD2_ELECQ</name>
<gene>
    <name evidence="1" type="ORF">GDO78_010101</name>
</gene>
<proteinExistence type="predicted"/>
<dbReference type="EMBL" id="WNTK01000005">
    <property type="protein sequence ID" value="KAG9484544.1"/>
    <property type="molecule type" value="Genomic_DNA"/>
</dbReference>
<reference evidence="1" key="1">
    <citation type="thesis" date="2020" institute="ProQuest LLC" country="789 East Eisenhower Parkway, Ann Arbor, MI, USA">
        <title>Comparative Genomics and Chromosome Evolution.</title>
        <authorList>
            <person name="Mudd A.B."/>
        </authorList>
    </citation>
    <scope>NUCLEOTIDE SEQUENCE</scope>
    <source>
        <strain evidence="1">HN-11 Male</strain>
        <tissue evidence="1">Kidney and liver</tissue>
    </source>
</reference>
<dbReference type="AlphaFoldDB" id="A0A8J6FDD2"/>
<evidence type="ECO:0000313" key="2">
    <source>
        <dbReference type="Proteomes" id="UP000770717"/>
    </source>
</evidence>
<protein>
    <submittedName>
        <fullName evidence="1">Uncharacterized protein</fullName>
    </submittedName>
</protein>
<comment type="caution">
    <text evidence="1">The sequence shown here is derived from an EMBL/GenBank/DDBJ whole genome shotgun (WGS) entry which is preliminary data.</text>
</comment>
<sequence>MAAEATLFLRGRRSLEEAPSWVLQIRGCPGATLCLIWWMTSSALNQRT</sequence>